<name>A0A0C9VS21_SPHS4</name>
<accession>A0A0C9VS21</accession>
<dbReference type="Proteomes" id="UP000054279">
    <property type="component" value="Unassembled WGS sequence"/>
</dbReference>
<sequence length="92" mass="10700">MLLEGDEALKQCDYQNEAHDRVERRIIRAQPKEGGGVKDVVLVDMTPKQDKMRDGIKGHRIGQLRLVFRPLQRPGSKTKFKHLAFIEWFTVE</sequence>
<dbReference type="HOGENOM" id="CLU_2414717_0_0_1"/>
<keyword evidence="2" id="KW-1185">Reference proteome</keyword>
<proteinExistence type="predicted"/>
<reference evidence="1 2" key="1">
    <citation type="submission" date="2014-06" db="EMBL/GenBank/DDBJ databases">
        <title>Evolutionary Origins and Diversification of the Mycorrhizal Mutualists.</title>
        <authorList>
            <consortium name="DOE Joint Genome Institute"/>
            <consortium name="Mycorrhizal Genomics Consortium"/>
            <person name="Kohler A."/>
            <person name="Kuo A."/>
            <person name="Nagy L.G."/>
            <person name="Floudas D."/>
            <person name="Copeland A."/>
            <person name="Barry K.W."/>
            <person name="Cichocki N."/>
            <person name="Veneault-Fourrey C."/>
            <person name="LaButti K."/>
            <person name="Lindquist E.A."/>
            <person name="Lipzen A."/>
            <person name="Lundell T."/>
            <person name="Morin E."/>
            <person name="Murat C."/>
            <person name="Riley R."/>
            <person name="Ohm R."/>
            <person name="Sun H."/>
            <person name="Tunlid A."/>
            <person name="Henrissat B."/>
            <person name="Grigoriev I.V."/>
            <person name="Hibbett D.S."/>
            <person name="Martin F."/>
        </authorList>
    </citation>
    <scope>NUCLEOTIDE SEQUENCE [LARGE SCALE GENOMIC DNA]</scope>
    <source>
        <strain evidence="1 2">SS14</strain>
    </source>
</reference>
<dbReference type="EMBL" id="KN837141">
    <property type="protein sequence ID" value="KIJ40806.1"/>
    <property type="molecule type" value="Genomic_DNA"/>
</dbReference>
<protein>
    <submittedName>
        <fullName evidence="1">Uncharacterized protein</fullName>
    </submittedName>
</protein>
<evidence type="ECO:0000313" key="2">
    <source>
        <dbReference type="Proteomes" id="UP000054279"/>
    </source>
</evidence>
<organism evidence="1 2">
    <name type="scientific">Sphaerobolus stellatus (strain SS14)</name>
    <dbReference type="NCBI Taxonomy" id="990650"/>
    <lineage>
        <taxon>Eukaryota</taxon>
        <taxon>Fungi</taxon>
        <taxon>Dikarya</taxon>
        <taxon>Basidiomycota</taxon>
        <taxon>Agaricomycotina</taxon>
        <taxon>Agaricomycetes</taxon>
        <taxon>Phallomycetidae</taxon>
        <taxon>Geastrales</taxon>
        <taxon>Sphaerobolaceae</taxon>
        <taxon>Sphaerobolus</taxon>
    </lineage>
</organism>
<dbReference type="AlphaFoldDB" id="A0A0C9VS21"/>
<evidence type="ECO:0000313" key="1">
    <source>
        <dbReference type="EMBL" id="KIJ40806.1"/>
    </source>
</evidence>
<gene>
    <name evidence="1" type="ORF">M422DRAFT_256239</name>
</gene>
<dbReference type="OrthoDB" id="3232986at2759"/>